<gene>
    <name evidence="11" type="ORF">SAMN05216233_10943</name>
</gene>
<name>A0A1G5FW72_9BACT</name>
<evidence type="ECO:0000313" key="12">
    <source>
        <dbReference type="Proteomes" id="UP000198870"/>
    </source>
</evidence>
<evidence type="ECO:0000256" key="4">
    <source>
        <dbReference type="ARBA" id="ARBA00022723"/>
    </source>
</evidence>
<dbReference type="Pfam" id="PF01242">
    <property type="entry name" value="PTPS"/>
    <property type="match status" value="1"/>
</dbReference>
<dbReference type="Gene3D" id="3.30.479.10">
    <property type="entry name" value="6-pyruvoyl tetrahydropterin synthase/QueD"/>
    <property type="match status" value="1"/>
</dbReference>
<dbReference type="InterPro" id="IPR007115">
    <property type="entry name" value="6-PTP_synth/QueD"/>
</dbReference>
<sequence length="132" mass="15260">MLSITKEFRFDAAHRLCRHDFSEEENKALYGKCAAFHGHTYTLRVTVAGPLDESGMILNFTELKRLVKERIVDRYDHANLNELPEYENLPVTAENMVLYIFKTLSRASEFEGLTLKEVRLYETPDSWATVTA</sequence>
<dbReference type="InterPro" id="IPR038418">
    <property type="entry name" value="6-PTP_synth/QueD_sf"/>
</dbReference>
<dbReference type="RefSeq" id="WP_092211116.1">
    <property type="nucleotide sequence ID" value="NZ_FMUX01000009.1"/>
</dbReference>
<feature type="binding site" evidence="10">
    <location>
        <position position="37"/>
    </location>
    <ligand>
        <name>Zn(2+)</name>
        <dbReference type="ChEBI" id="CHEBI:29105"/>
    </ligand>
</feature>
<dbReference type="PANTHER" id="PTHR12589">
    <property type="entry name" value="PYRUVOYL TETRAHYDROBIOPTERIN SYNTHASE"/>
    <property type="match status" value="1"/>
</dbReference>
<dbReference type="UniPathway" id="UPA00391"/>
<dbReference type="PIRSF" id="PIRSF006113">
    <property type="entry name" value="PTP_synth"/>
    <property type="match status" value="1"/>
</dbReference>
<feature type="active site" description="Charge relay system" evidence="9">
    <location>
        <position position="122"/>
    </location>
</feature>
<evidence type="ECO:0000256" key="9">
    <source>
        <dbReference type="PIRSR" id="PIRSR006113-1"/>
    </source>
</evidence>
<organism evidence="11 12">
    <name type="scientific">Desulfoluna spongiiphila</name>
    <dbReference type="NCBI Taxonomy" id="419481"/>
    <lineage>
        <taxon>Bacteria</taxon>
        <taxon>Pseudomonadati</taxon>
        <taxon>Thermodesulfobacteriota</taxon>
        <taxon>Desulfobacteria</taxon>
        <taxon>Desulfobacterales</taxon>
        <taxon>Desulfolunaceae</taxon>
        <taxon>Desulfoluna</taxon>
    </lineage>
</organism>
<dbReference type="PANTHER" id="PTHR12589:SF7">
    <property type="entry name" value="6-PYRUVOYL TETRAHYDROBIOPTERIN SYNTHASE"/>
    <property type="match status" value="1"/>
</dbReference>
<evidence type="ECO:0000256" key="6">
    <source>
        <dbReference type="ARBA" id="ARBA00023239"/>
    </source>
</evidence>
<keyword evidence="5 8" id="KW-0862">Zinc</keyword>
<keyword evidence="8" id="KW-0671">Queuosine biosynthesis</keyword>
<evidence type="ECO:0000256" key="2">
    <source>
        <dbReference type="ARBA" id="ARBA00008900"/>
    </source>
</evidence>
<dbReference type="OrthoDB" id="9804698at2"/>
<keyword evidence="12" id="KW-1185">Reference proteome</keyword>
<feature type="binding site" evidence="10">
    <location>
        <position position="14"/>
    </location>
    <ligand>
        <name>Zn(2+)</name>
        <dbReference type="ChEBI" id="CHEBI:29105"/>
    </ligand>
</feature>
<dbReference type="GO" id="GO:0070497">
    <property type="term" value="F:6-carboxytetrahydropterin synthase activity"/>
    <property type="evidence" value="ECO:0007669"/>
    <property type="project" value="UniProtKB-EC"/>
</dbReference>
<feature type="active site" description="Charge relay system" evidence="9">
    <location>
        <position position="77"/>
    </location>
</feature>
<dbReference type="GO" id="GO:0008616">
    <property type="term" value="P:tRNA queuosine(34) biosynthetic process"/>
    <property type="evidence" value="ECO:0007669"/>
    <property type="project" value="UniProtKB-KW"/>
</dbReference>
<feature type="binding site" evidence="10">
    <location>
        <position position="39"/>
    </location>
    <ligand>
        <name>Zn(2+)</name>
        <dbReference type="ChEBI" id="CHEBI:29105"/>
    </ligand>
</feature>
<comment type="pathway">
    <text evidence="1 8">Purine metabolism; 7-cyano-7-deazaguanine biosynthesis.</text>
</comment>
<dbReference type="STRING" id="419481.SAMN05216233_10943"/>
<evidence type="ECO:0000256" key="7">
    <source>
        <dbReference type="ARBA" id="ARBA00048807"/>
    </source>
</evidence>
<evidence type="ECO:0000256" key="5">
    <source>
        <dbReference type="ARBA" id="ARBA00022833"/>
    </source>
</evidence>
<comment type="catalytic activity">
    <reaction evidence="7 8">
        <text>7,8-dihydroneopterin 3'-triphosphate + H2O = 6-carboxy-5,6,7,8-tetrahydropterin + triphosphate + acetaldehyde + 2 H(+)</text>
        <dbReference type="Rhea" id="RHEA:27966"/>
        <dbReference type="ChEBI" id="CHEBI:15343"/>
        <dbReference type="ChEBI" id="CHEBI:15377"/>
        <dbReference type="ChEBI" id="CHEBI:15378"/>
        <dbReference type="ChEBI" id="CHEBI:18036"/>
        <dbReference type="ChEBI" id="CHEBI:58462"/>
        <dbReference type="ChEBI" id="CHEBI:61032"/>
        <dbReference type="EC" id="4.1.2.50"/>
    </reaction>
</comment>
<evidence type="ECO:0000256" key="1">
    <source>
        <dbReference type="ARBA" id="ARBA00005061"/>
    </source>
</evidence>
<evidence type="ECO:0000256" key="10">
    <source>
        <dbReference type="PIRSR" id="PIRSR006113-2"/>
    </source>
</evidence>
<dbReference type="GO" id="GO:0046872">
    <property type="term" value="F:metal ion binding"/>
    <property type="evidence" value="ECO:0007669"/>
    <property type="project" value="UniProtKB-KW"/>
</dbReference>
<accession>A0A1G5FW72</accession>
<comment type="cofactor">
    <cofactor evidence="8 10">
        <name>Zn(2+)</name>
        <dbReference type="ChEBI" id="CHEBI:29105"/>
    </cofactor>
    <text evidence="8 10">Binds 1 zinc ion per subunit.</text>
</comment>
<dbReference type="AlphaFoldDB" id="A0A1G5FW72"/>
<dbReference type="SUPFAM" id="SSF55620">
    <property type="entry name" value="Tetrahydrobiopterin biosynthesis enzymes-like"/>
    <property type="match status" value="1"/>
</dbReference>
<evidence type="ECO:0000256" key="3">
    <source>
        <dbReference type="ARBA" id="ARBA00018141"/>
    </source>
</evidence>
<feature type="active site" description="Proton acceptor" evidence="9">
    <location>
        <position position="33"/>
    </location>
</feature>
<keyword evidence="6 8" id="KW-0456">Lyase</keyword>
<keyword evidence="4 8" id="KW-0479">Metal-binding</keyword>
<reference evidence="11 12" key="1">
    <citation type="submission" date="2016-10" db="EMBL/GenBank/DDBJ databases">
        <authorList>
            <person name="de Groot N.N."/>
        </authorList>
    </citation>
    <scope>NUCLEOTIDE SEQUENCE [LARGE SCALE GENOMIC DNA]</scope>
    <source>
        <strain evidence="11 12">AA1</strain>
    </source>
</reference>
<dbReference type="Proteomes" id="UP000198870">
    <property type="component" value="Unassembled WGS sequence"/>
</dbReference>
<dbReference type="EMBL" id="FMUX01000009">
    <property type="protein sequence ID" value="SCY43582.1"/>
    <property type="molecule type" value="Genomic_DNA"/>
</dbReference>
<protein>
    <recommendedName>
        <fullName evidence="3 8">6-carboxy-5,6,7,8-tetrahydropterin synthase</fullName>
        <ecNumber evidence="8">4.-.-.-</ecNumber>
    </recommendedName>
</protein>
<comment type="similarity">
    <text evidence="2 8">Belongs to the PTPS family. QueD subfamily.</text>
</comment>
<dbReference type="EC" id="4.-.-.-" evidence="8"/>
<proteinExistence type="inferred from homology"/>
<evidence type="ECO:0000313" key="11">
    <source>
        <dbReference type="EMBL" id="SCY43582.1"/>
    </source>
</evidence>
<evidence type="ECO:0000256" key="8">
    <source>
        <dbReference type="PIRNR" id="PIRNR006113"/>
    </source>
</evidence>